<protein>
    <submittedName>
        <fullName evidence="1">Uncharacterized protein</fullName>
    </submittedName>
</protein>
<evidence type="ECO:0000313" key="1">
    <source>
        <dbReference type="EMBL" id="RZS94168.1"/>
    </source>
</evidence>
<name>A0A4Q7P3Z9_9FIRM</name>
<reference evidence="1 2" key="1">
    <citation type="submission" date="2019-02" db="EMBL/GenBank/DDBJ databases">
        <title>Genomic Encyclopedia of Type Strains, Phase IV (KMG-IV): sequencing the most valuable type-strain genomes for metagenomic binning, comparative biology and taxonomic classification.</title>
        <authorList>
            <person name="Goeker M."/>
        </authorList>
    </citation>
    <scope>NUCLEOTIDE SEQUENCE [LARGE SCALE GENOMIC DNA]</scope>
    <source>
        <strain evidence="1 2">DSM 29486</strain>
    </source>
</reference>
<dbReference type="Proteomes" id="UP000292927">
    <property type="component" value="Unassembled WGS sequence"/>
</dbReference>
<proteinExistence type="predicted"/>
<keyword evidence="2" id="KW-1185">Reference proteome</keyword>
<organism evidence="1 2">
    <name type="scientific">Cuneatibacter caecimuris</name>
    <dbReference type="NCBI Taxonomy" id="1796618"/>
    <lineage>
        <taxon>Bacteria</taxon>
        <taxon>Bacillati</taxon>
        <taxon>Bacillota</taxon>
        <taxon>Clostridia</taxon>
        <taxon>Lachnospirales</taxon>
        <taxon>Lachnospiraceae</taxon>
        <taxon>Cuneatibacter</taxon>
    </lineage>
</organism>
<dbReference type="RefSeq" id="WP_130435799.1">
    <property type="nucleotide sequence ID" value="NZ_SGXF01000005.1"/>
</dbReference>
<dbReference type="AlphaFoldDB" id="A0A4Q7P3Z9"/>
<dbReference type="EMBL" id="SGXF01000005">
    <property type="protein sequence ID" value="RZS94168.1"/>
    <property type="molecule type" value="Genomic_DNA"/>
</dbReference>
<dbReference type="OrthoDB" id="2046005at2"/>
<evidence type="ECO:0000313" key="2">
    <source>
        <dbReference type="Proteomes" id="UP000292927"/>
    </source>
</evidence>
<accession>A0A4Q7P3Z9</accession>
<comment type="caution">
    <text evidence="1">The sequence shown here is derived from an EMBL/GenBank/DDBJ whole genome shotgun (WGS) entry which is preliminary data.</text>
</comment>
<sequence length="199" mass="23028">MSKATGFVMFVLGAAVGSVVTWQYTRKKYEQIAQEEIDSVKEIFSRRESATDVEIISPEPQTAKIGKPEEKPDITEYAARLERDGYTNYSNVGAEQKKEEQETMEIKPYVISPEEFGEFEDYERISLSYYADQVLADEDDEKVDDVDNVVGLESLTHFGEFEDDSVFVRNDRLKCDYEILLDQRTYSDVMKQRPHQMEV</sequence>
<gene>
    <name evidence="1" type="ORF">EV209_2537</name>
</gene>